<evidence type="ECO:0000256" key="4">
    <source>
        <dbReference type="ARBA" id="ARBA00022670"/>
    </source>
</evidence>
<evidence type="ECO:0000313" key="14">
    <source>
        <dbReference type="Proteomes" id="UP000050430"/>
    </source>
</evidence>
<dbReference type="PANTHER" id="PTHR42837:SF2">
    <property type="entry name" value="MEMBRANE METALLOPROTEASE ARASP2, CHLOROPLASTIC-RELATED"/>
    <property type="match status" value="1"/>
</dbReference>
<dbReference type="GO" id="GO:0004222">
    <property type="term" value="F:metalloendopeptidase activity"/>
    <property type="evidence" value="ECO:0007669"/>
    <property type="project" value="InterPro"/>
</dbReference>
<evidence type="ECO:0000256" key="10">
    <source>
        <dbReference type="ARBA" id="ARBA00023136"/>
    </source>
</evidence>
<dbReference type="CDD" id="cd23081">
    <property type="entry name" value="cpPDZ_EcRseP-like"/>
    <property type="match status" value="1"/>
</dbReference>
<dbReference type="Pfam" id="PF02163">
    <property type="entry name" value="Peptidase_M50"/>
    <property type="match status" value="1"/>
</dbReference>
<keyword evidence="5 11" id="KW-0812">Transmembrane</keyword>
<name>A0A0P6XHE2_9CHLR</name>
<dbReference type="Pfam" id="PF17820">
    <property type="entry name" value="PDZ_6"/>
    <property type="match status" value="1"/>
</dbReference>
<dbReference type="AlphaFoldDB" id="A0A0P6XHE2"/>
<keyword evidence="6" id="KW-0378">Hydrolase</keyword>
<dbReference type="InterPro" id="IPR001478">
    <property type="entry name" value="PDZ"/>
</dbReference>
<dbReference type="STRING" id="229920.ADM99_01730"/>
<protein>
    <recommendedName>
        <fullName evidence="12">PDZ domain-containing protein</fullName>
    </recommendedName>
</protein>
<dbReference type="Proteomes" id="UP000050430">
    <property type="component" value="Unassembled WGS sequence"/>
</dbReference>
<comment type="similarity">
    <text evidence="3">Belongs to the peptidase M50B family.</text>
</comment>
<proteinExistence type="inferred from homology"/>
<evidence type="ECO:0000256" key="5">
    <source>
        <dbReference type="ARBA" id="ARBA00022692"/>
    </source>
</evidence>
<feature type="transmembrane region" description="Helical" evidence="11">
    <location>
        <begin position="6"/>
        <end position="22"/>
    </location>
</feature>
<dbReference type="GO" id="GO:0006508">
    <property type="term" value="P:proteolysis"/>
    <property type="evidence" value="ECO:0007669"/>
    <property type="project" value="UniProtKB-KW"/>
</dbReference>
<dbReference type="OrthoDB" id="9782003at2"/>
<dbReference type="Gene3D" id="2.30.42.10">
    <property type="match status" value="1"/>
</dbReference>
<comment type="caution">
    <text evidence="13">The sequence shown here is derived from an EMBL/GenBank/DDBJ whole genome shotgun (WGS) entry which is preliminary data.</text>
</comment>
<feature type="domain" description="PDZ" evidence="12">
    <location>
        <begin position="108"/>
        <end position="183"/>
    </location>
</feature>
<keyword evidence="14" id="KW-1185">Reference proteome</keyword>
<comment type="cofactor">
    <cofactor evidence="1">
        <name>Zn(2+)</name>
        <dbReference type="ChEBI" id="CHEBI:29105"/>
    </cofactor>
</comment>
<evidence type="ECO:0000313" key="13">
    <source>
        <dbReference type="EMBL" id="KPL74313.1"/>
    </source>
</evidence>
<evidence type="ECO:0000259" key="12">
    <source>
        <dbReference type="SMART" id="SM00228"/>
    </source>
</evidence>
<dbReference type="SUPFAM" id="SSF50156">
    <property type="entry name" value="PDZ domain-like"/>
    <property type="match status" value="1"/>
</dbReference>
<dbReference type="PANTHER" id="PTHR42837">
    <property type="entry name" value="REGULATOR OF SIGMA-E PROTEASE RSEP"/>
    <property type="match status" value="1"/>
</dbReference>
<dbReference type="InterPro" id="IPR041489">
    <property type="entry name" value="PDZ_6"/>
</dbReference>
<evidence type="ECO:0000256" key="9">
    <source>
        <dbReference type="ARBA" id="ARBA00023049"/>
    </source>
</evidence>
<evidence type="ECO:0000256" key="11">
    <source>
        <dbReference type="SAM" id="Phobius"/>
    </source>
</evidence>
<evidence type="ECO:0000256" key="6">
    <source>
        <dbReference type="ARBA" id="ARBA00022801"/>
    </source>
</evidence>
<dbReference type="CDD" id="cd06163">
    <property type="entry name" value="S2P-M50_PDZ_RseP-like"/>
    <property type="match status" value="1"/>
</dbReference>
<evidence type="ECO:0000256" key="3">
    <source>
        <dbReference type="ARBA" id="ARBA00007931"/>
    </source>
</evidence>
<keyword evidence="9" id="KW-0482">Metalloprotease</keyword>
<dbReference type="InterPro" id="IPR036034">
    <property type="entry name" value="PDZ_sf"/>
</dbReference>
<dbReference type="EMBL" id="LGCK01000003">
    <property type="protein sequence ID" value="KPL74313.1"/>
    <property type="molecule type" value="Genomic_DNA"/>
</dbReference>
<comment type="subcellular location">
    <subcellularLocation>
        <location evidence="2">Membrane</location>
        <topology evidence="2">Multi-pass membrane protein</topology>
    </subcellularLocation>
</comment>
<dbReference type="InterPro" id="IPR004387">
    <property type="entry name" value="Pept_M50_Zn"/>
</dbReference>
<gene>
    <name evidence="13" type="ORF">ADM99_01730</name>
</gene>
<feature type="transmembrane region" description="Helical" evidence="11">
    <location>
        <begin position="94"/>
        <end position="116"/>
    </location>
</feature>
<sequence>MNLTFLATIFEFIIAFGLLLFLHEFGHFIASRLFGIEVEEFGFGFPPRLVKLFTWKGTEFTLNWIPFGAFVRPKGENDPEVPGGLAAANPWKRLVVLVGGPFFNILTGIIIFTILFTRTGAPDVKTVQIMEVAKNSPAETAGIMANDIISRVNGEEITSTTQLSTIVKANLGKEITMSLIRQDKIINVKATPRLNPPPNQGSLGIVMGNPIKPISVFQAIPYSLITTGAQGAALITMPIQLMRGQVAAEDARMVGPVGMYDIYSQVRSRDITAESKPASTAADTMNRFWLLGIISVALGFTNLLPIPALDGGRIIFVLAELIFRKRVPAQYENMVHLIGFAALIALMVYITSQDITNRIILP</sequence>
<keyword evidence="4" id="KW-0645">Protease</keyword>
<evidence type="ECO:0000256" key="2">
    <source>
        <dbReference type="ARBA" id="ARBA00004141"/>
    </source>
</evidence>
<reference evidence="13 14" key="1">
    <citation type="submission" date="2015-07" db="EMBL/GenBank/DDBJ databases">
        <title>Genome sequence of Leptolinea tardivitalis DSM 16556.</title>
        <authorList>
            <person name="Hemp J."/>
            <person name="Ward L.M."/>
            <person name="Pace L.A."/>
            <person name="Fischer W.W."/>
        </authorList>
    </citation>
    <scope>NUCLEOTIDE SEQUENCE [LARGE SCALE GENOMIC DNA]</scope>
    <source>
        <strain evidence="13 14">YMTK-2</strain>
    </source>
</reference>
<organism evidence="13 14">
    <name type="scientific">Leptolinea tardivitalis</name>
    <dbReference type="NCBI Taxonomy" id="229920"/>
    <lineage>
        <taxon>Bacteria</taxon>
        <taxon>Bacillati</taxon>
        <taxon>Chloroflexota</taxon>
        <taxon>Anaerolineae</taxon>
        <taxon>Anaerolineales</taxon>
        <taxon>Anaerolineaceae</taxon>
        <taxon>Leptolinea</taxon>
    </lineage>
</organism>
<dbReference type="SMART" id="SM00228">
    <property type="entry name" value="PDZ"/>
    <property type="match status" value="1"/>
</dbReference>
<feature type="transmembrane region" description="Helical" evidence="11">
    <location>
        <begin position="288"/>
        <end position="306"/>
    </location>
</feature>
<evidence type="ECO:0000256" key="8">
    <source>
        <dbReference type="ARBA" id="ARBA00022989"/>
    </source>
</evidence>
<evidence type="ECO:0000256" key="1">
    <source>
        <dbReference type="ARBA" id="ARBA00001947"/>
    </source>
</evidence>
<dbReference type="GO" id="GO:0016020">
    <property type="term" value="C:membrane"/>
    <property type="evidence" value="ECO:0007669"/>
    <property type="project" value="UniProtKB-SubCell"/>
</dbReference>
<evidence type="ECO:0000256" key="7">
    <source>
        <dbReference type="ARBA" id="ARBA00022833"/>
    </source>
</evidence>
<feature type="transmembrane region" description="Helical" evidence="11">
    <location>
        <begin position="334"/>
        <end position="352"/>
    </location>
</feature>
<keyword evidence="8 11" id="KW-1133">Transmembrane helix</keyword>
<dbReference type="InterPro" id="IPR008915">
    <property type="entry name" value="Peptidase_M50"/>
</dbReference>
<keyword evidence="10 11" id="KW-0472">Membrane</keyword>
<dbReference type="RefSeq" id="WP_062420771.1">
    <property type="nucleotide sequence ID" value="NZ_BBYA01000004.1"/>
</dbReference>
<keyword evidence="7" id="KW-0862">Zinc</keyword>
<accession>A0A0P6XHE2</accession>